<evidence type="ECO:0000256" key="6">
    <source>
        <dbReference type="ARBA" id="ARBA00023004"/>
    </source>
</evidence>
<organism evidence="10 11">
    <name type="scientific">Sparassis crispa</name>
    <dbReference type="NCBI Taxonomy" id="139825"/>
    <lineage>
        <taxon>Eukaryota</taxon>
        <taxon>Fungi</taxon>
        <taxon>Dikarya</taxon>
        <taxon>Basidiomycota</taxon>
        <taxon>Agaricomycotina</taxon>
        <taxon>Agaricomycetes</taxon>
        <taxon>Polyporales</taxon>
        <taxon>Sparassidaceae</taxon>
        <taxon>Sparassis</taxon>
    </lineage>
</organism>
<dbReference type="EMBL" id="BFAD01000002">
    <property type="protein sequence ID" value="GBE78877.1"/>
    <property type="molecule type" value="Genomic_DNA"/>
</dbReference>
<dbReference type="InParanoid" id="A0A401G9P3"/>
<sequence>MSVPVSVSVPEHAHAHHCPITGHGTHAYCPPQKGDSRSPCPALNALANHGYLPRDGKCVTPAALTHALRAGYRLSAPLAWVLTRGGFFLLGQRRAHICLADLARHNCIEHDASLVHPDVAHRDEYAPLHPAPHMLDAFLAHAADGALMTPADVARARVAREASYARPMDALHAEIARGEMAIVLLLFNNPPPAPSPAPAPPPRSLLAALKRTKDAEPAPLPLPGVPVEMLRTWMHEERLPNGWAPYHQLSLTRVVQTSRAIRAAMRALQRRRAKLEVAREIAQADALEIVTAAQAELGLLEEREREREEEEEGEVVELEVGASPPESLVPPDSPTTSDASVELRTPTAPEFPPAPADRKSRTAEWLSDIDVPRIVVADGADL</sequence>
<dbReference type="GeneID" id="38775794"/>
<evidence type="ECO:0000256" key="7">
    <source>
        <dbReference type="ARBA" id="ARBA00025795"/>
    </source>
</evidence>
<keyword evidence="6" id="KW-0408">Iron</keyword>
<dbReference type="Proteomes" id="UP000287166">
    <property type="component" value="Unassembled WGS sequence"/>
</dbReference>
<reference evidence="10 11" key="1">
    <citation type="journal article" date="2018" name="Sci. Rep.">
        <title>Genome sequence of the cauliflower mushroom Sparassis crispa (Hanabiratake) and its association with beneficial usage.</title>
        <authorList>
            <person name="Kiyama R."/>
            <person name="Furutani Y."/>
            <person name="Kawaguchi K."/>
            <person name="Nakanishi T."/>
        </authorList>
    </citation>
    <scope>NUCLEOTIDE SEQUENCE [LARGE SCALE GENOMIC DNA]</scope>
</reference>
<keyword evidence="3" id="KW-0349">Heme</keyword>
<dbReference type="STRING" id="139825.A0A401G9P3"/>
<comment type="caution">
    <text evidence="10">The sequence shown here is derived from an EMBL/GenBank/DDBJ whole genome shotgun (WGS) entry which is preliminary data.</text>
</comment>
<dbReference type="PANTHER" id="PTHR33577">
    <property type="entry name" value="STERIGMATOCYSTIN BIOSYNTHESIS PEROXIDASE STCC-RELATED"/>
    <property type="match status" value="1"/>
</dbReference>
<feature type="region of interest" description="Disordered" evidence="8">
    <location>
        <begin position="301"/>
        <end position="363"/>
    </location>
</feature>
<evidence type="ECO:0000256" key="2">
    <source>
        <dbReference type="ARBA" id="ARBA00022559"/>
    </source>
</evidence>
<evidence type="ECO:0000313" key="11">
    <source>
        <dbReference type="Proteomes" id="UP000287166"/>
    </source>
</evidence>
<dbReference type="Gene3D" id="1.10.489.10">
    <property type="entry name" value="Chloroperoxidase-like"/>
    <property type="match status" value="1"/>
</dbReference>
<keyword evidence="5" id="KW-0560">Oxidoreductase</keyword>
<protein>
    <recommendedName>
        <fullName evidence="9">Heme haloperoxidase family profile domain-containing protein</fullName>
    </recommendedName>
</protein>
<dbReference type="InterPro" id="IPR036851">
    <property type="entry name" value="Chloroperoxidase-like_sf"/>
</dbReference>
<comment type="cofactor">
    <cofactor evidence="1">
        <name>heme b</name>
        <dbReference type="ChEBI" id="CHEBI:60344"/>
    </cofactor>
</comment>
<evidence type="ECO:0000256" key="5">
    <source>
        <dbReference type="ARBA" id="ARBA00023002"/>
    </source>
</evidence>
<evidence type="ECO:0000256" key="3">
    <source>
        <dbReference type="ARBA" id="ARBA00022617"/>
    </source>
</evidence>
<dbReference type="Pfam" id="PF01328">
    <property type="entry name" value="Peroxidase_2"/>
    <property type="match status" value="1"/>
</dbReference>
<name>A0A401G9P3_9APHY</name>
<keyword evidence="4" id="KW-0479">Metal-binding</keyword>
<feature type="domain" description="Heme haloperoxidase family profile" evidence="9">
    <location>
        <begin position="24"/>
        <end position="256"/>
    </location>
</feature>
<dbReference type="OrthoDB" id="407298at2759"/>
<dbReference type="SUPFAM" id="SSF47571">
    <property type="entry name" value="Cloroperoxidase"/>
    <property type="match status" value="1"/>
</dbReference>
<keyword evidence="11" id="KW-1185">Reference proteome</keyword>
<comment type="similarity">
    <text evidence="7">Belongs to the chloroperoxidase family.</text>
</comment>
<evidence type="ECO:0000313" key="10">
    <source>
        <dbReference type="EMBL" id="GBE78877.1"/>
    </source>
</evidence>
<dbReference type="GO" id="GO:0046872">
    <property type="term" value="F:metal ion binding"/>
    <property type="evidence" value="ECO:0007669"/>
    <property type="project" value="UniProtKB-KW"/>
</dbReference>
<evidence type="ECO:0000256" key="4">
    <source>
        <dbReference type="ARBA" id="ARBA00022723"/>
    </source>
</evidence>
<dbReference type="GO" id="GO:0004601">
    <property type="term" value="F:peroxidase activity"/>
    <property type="evidence" value="ECO:0007669"/>
    <property type="project" value="UniProtKB-KW"/>
</dbReference>
<evidence type="ECO:0000256" key="8">
    <source>
        <dbReference type="SAM" id="MobiDB-lite"/>
    </source>
</evidence>
<proteinExistence type="inferred from homology"/>
<accession>A0A401G9P3</accession>
<gene>
    <name evidence="10" type="ORF">SCP_0200740</name>
</gene>
<keyword evidence="2" id="KW-0575">Peroxidase</keyword>
<dbReference type="RefSeq" id="XP_027609790.1">
    <property type="nucleotide sequence ID" value="XM_027753989.1"/>
</dbReference>
<feature type="compositionally biased region" description="Acidic residues" evidence="8">
    <location>
        <begin position="307"/>
        <end position="317"/>
    </location>
</feature>
<dbReference type="PANTHER" id="PTHR33577:SF9">
    <property type="entry name" value="PEROXIDASE STCC"/>
    <property type="match status" value="1"/>
</dbReference>
<dbReference type="PROSITE" id="PS51405">
    <property type="entry name" value="HEME_HALOPEROXIDASE"/>
    <property type="match status" value="1"/>
</dbReference>
<dbReference type="InterPro" id="IPR000028">
    <property type="entry name" value="Chloroperoxidase"/>
</dbReference>
<evidence type="ECO:0000256" key="1">
    <source>
        <dbReference type="ARBA" id="ARBA00001970"/>
    </source>
</evidence>
<evidence type="ECO:0000259" key="9">
    <source>
        <dbReference type="PROSITE" id="PS51405"/>
    </source>
</evidence>
<dbReference type="AlphaFoldDB" id="A0A401G9P3"/>